<feature type="transmembrane region" description="Helical" evidence="1">
    <location>
        <begin position="75"/>
        <end position="97"/>
    </location>
</feature>
<accession>A0ABD2KB03</accession>
<organism evidence="2 3">
    <name type="scientific">Heterodera schachtii</name>
    <name type="common">Sugarbeet cyst nematode worm</name>
    <name type="synonym">Tylenchus schachtii</name>
    <dbReference type="NCBI Taxonomy" id="97005"/>
    <lineage>
        <taxon>Eukaryota</taxon>
        <taxon>Metazoa</taxon>
        <taxon>Ecdysozoa</taxon>
        <taxon>Nematoda</taxon>
        <taxon>Chromadorea</taxon>
        <taxon>Rhabditida</taxon>
        <taxon>Tylenchina</taxon>
        <taxon>Tylenchomorpha</taxon>
        <taxon>Tylenchoidea</taxon>
        <taxon>Heteroderidae</taxon>
        <taxon>Heteroderinae</taxon>
        <taxon>Heterodera</taxon>
    </lineage>
</organism>
<evidence type="ECO:0000256" key="1">
    <source>
        <dbReference type="SAM" id="Phobius"/>
    </source>
</evidence>
<sequence>MQWFPFICTECEPGLTCYHPDNYRKPILCIHSSIENLTDFLRQGKTETTCPTETTATASSTISCPPPPSTTTHSILLMFITVLILLVFFAQAFKMAIVARRLLKNRAIQKQLERRQKNMKTLRRQQAAAAGQSSIVVRSLSTGLPSNQPIHQRQQVCTVPSHEVIYDVPCTGEDQQEGSEDSF</sequence>
<keyword evidence="1" id="KW-1133">Transmembrane helix</keyword>
<evidence type="ECO:0000313" key="2">
    <source>
        <dbReference type="EMBL" id="KAL3100110.1"/>
    </source>
</evidence>
<reference evidence="2 3" key="1">
    <citation type="submission" date="2024-10" db="EMBL/GenBank/DDBJ databases">
        <authorList>
            <person name="Kim D."/>
        </authorList>
    </citation>
    <scope>NUCLEOTIDE SEQUENCE [LARGE SCALE GENOMIC DNA]</scope>
    <source>
        <strain evidence="2">Taebaek</strain>
    </source>
</reference>
<gene>
    <name evidence="2" type="ORF">niasHS_000721</name>
</gene>
<dbReference type="EMBL" id="JBICCN010000036">
    <property type="protein sequence ID" value="KAL3100110.1"/>
    <property type="molecule type" value="Genomic_DNA"/>
</dbReference>
<name>A0ABD2KB03_HETSC</name>
<dbReference type="Proteomes" id="UP001620645">
    <property type="component" value="Unassembled WGS sequence"/>
</dbReference>
<dbReference type="AlphaFoldDB" id="A0ABD2KB03"/>
<keyword evidence="1" id="KW-0812">Transmembrane</keyword>
<keyword evidence="1" id="KW-0472">Membrane</keyword>
<proteinExistence type="predicted"/>
<protein>
    <submittedName>
        <fullName evidence="2">Uncharacterized protein</fullName>
    </submittedName>
</protein>
<evidence type="ECO:0000313" key="3">
    <source>
        <dbReference type="Proteomes" id="UP001620645"/>
    </source>
</evidence>
<keyword evidence="3" id="KW-1185">Reference proteome</keyword>
<comment type="caution">
    <text evidence="2">The sequence shown here is derived from an EMBL/GenBank/DDBJ whole genome shotgun (WGS) entry which is preliminary data.</text>
</comment>